<dbReference type="RefSeq" id="XP_003881723.1">
    <property type="nucleotide sequence ID" value="XM_003881674.1"/>
</dbReference>
<feature type="region of interest" description="Disordered" evidence="1">
    <location>
        <begin position="403"/>
        <end position="423"/>
    </location>
</feature>
<feature type="region of interest" description="Disordered" evidence="1">
    <location>
        <begin position="1"/>
        <end position="26"/>
    </location>
</feature>
<feature type="compositionally biased region" description="Basic and acidic residues" evidence="1">
    <location>
        <begin position="121"/>
        <end position="136"/>
    </location>
</feature>
<feature type="compositionally biased region" description="Low complexity" evidence="1">
    <location>
        <begin position="223"/>
        <end position="234"/>
    </location>
</feature>
<sequence length="423" mass="44511">MRRPASGASTPSTKAPGDLFGADNAGNNTGIHASSIAIFASSFWSQESSDAAGTGLISAGAGKRTSNETVDSQARTSKEGNSGVLKDTQLDCEKSFLRGRVCRPTATFGVQAASARNQLCHERGQGSASRDGDFDPTRPFSGIPGRPAQVNEDDVRLRAGVVPQGSTGACVAWPRGGRRSVAQPVAWPEACDTRTGAARLSGPYGGAVKRTAADSLAFLDTESTQTPSASSASPHLSEADAKRASLSCGGNVPSTAVDEAATFEKAKNADDTSANLREKAGVHGILKDIWPIISVCFQLVGGRRSRRQVSEMHPKEKQEEEYTKRLTACIHLLVYTSVGSDQPPHKKRRTRQTHSIPAGSRKTALHAFAKLESPVPSMLSESPSPHILLFRAGVAPPVSHACDWPIEPPKDGDSHSGIAPCGD</sequence>
<protein>
    <submittedName>
        <fullName evidence="2">Uncharacterized protein</fullName>
    </submittedName>
</protein>
<evidence type="ECO:0000313" key="3">
    <source>
        <dbReference type="Proteomes" id="UP000007494"/>
    </source>
</evidence>
<dbReference type="Proteomes" id="UP000007494">
    <property type="component" value="Chromosome V"/>
</dbReference>
<dbReference type="InParanoid" id="F0VCK1"/>
<feature type="region of interest" description="Disordered" evidence="1">
    <location>
        <begin position="222"/>
        <end position="242"/>
    </location>
</feature>
<feature type="region of interest" description="Disordered" evidence="1">
    <location>
        <begin position="121"/>
        <end position="152"/>
    </location>
</feature>
<feature type="region of interest" description="Disordered" evidence="1">
    <location>
        <begin position="51"/>
        <end position="83"/>
    </location>
</feature>
<reference evidence="3" key="1">
    <citation type="journal article" date="2012" name="PLoS Pathog.">
        <title>Comparative genomics of the apicomplexan parasites Toxoplasma gondii and Neospora caninum: Coccidia differing in host range and transmission strategy.</title>
        <authorList>
            <person name="Reid A.J."/>
            <person name="Vermont S.J."/>
            <person name="Cotton J.A."/>
            <person name="Harris D."/>
            <person name="Hill-Cawthorne G.A."/>
            <person name="Konen-Waisman S."/>
            <person name="Latham S.M."/>
            <person name="Mourier T."/>
            <person name="Norton R."/>
            <person name="Quail M.A."/>
            <person name="Sanders M."/>
            <person name="Shanmugam D."/>
            <person name="Sohal A."/>
            <person name="Wasmuth J.D."/>
            <person name="Brunk B."/>
            <person name="Grigg M.E."/>
            <person name="Howard J.C."/>
            <person name="Parkinson J."/>
            <person name="Roos D.S."/>
            <person name="Trees A.J."/>
            <person name="Berriman M."/>
            <person name="Pain A."/>
            <person name="Wastling J.M."/>
        </authorList>
    </citation>
    <scope>NUCLEOTIDE SEQUENCE [LARGE SCALE GENOMIC DNA]</scope>
    <source>
        <strain evidence="3">Liverpool</strain>
    </source>
</reference>
<dbReference type="EMBL" id="FR823386">
    <property type="protein sequence ID" value="CBZ51690.1"/>
    <property type="molecule type" value="Genomic_DNA"/>
</dbReference>
<dbReference type="OrthoDB" id="10354276at2759"/>
<accession>F0VCK1</accession>
<keyword evidence="3" id="KW-1185">Reference proteome</keyword>
<name>F0VCK1_NEOCL</name>
<dbReference type="GeneID" id="13444157"/>
<dbReference type="eggNOG" id="ENOG502R0M1">
    <property type="taxonomic scope" value="Eukaryota"/>
</dbReference>
<feature type="region of interest" description="Disordered" evidence="1">
    <location>
        <begin position="339"/>
        <end position="361"/>
    </location>
</feature>
<dbReference type="AlphaFoldDB" id="F0VCK1"/>
<gene>
    <name evidence="2" type="ORF">NCLIV_014850</name>
</gene>
<evidence type="ECO:0000313" key="2">
    <source>
        <dbReference type="EMBL" id="CBZ51690.1"/>
    </source>
</evidence>
<organism evidence="2 3">
    <name type="scientific">Neospora caninum (strain Liverpool)</name>
    <dbReference type="NCBI Taxonomy" id="572307"/>
    <lineage>
        <taxon>Eukaryota</taxon>
        <taxon>Sar</taxon>
        <taxon>Alveolata</taxon>
        <taxon>Apicomplexa</taxon>
        <taxon>Conoidasida</taxon>
        <taxon>Coccidia</taxon>
        <taxon>Eucoccidiorida</taxon>
        <taxon>Eimeriorina</taxon>
        <taxon>Sarcocystidae</taxon>
        <taxon>Neospora</taxon>
    </lineage>
</organism>
<proteinExistence type="predicted"/>
<evidence type="ECO:0000256" key="1">
    <source>
        <dbReference type="SAM" id="MobiDB-lite"/>
    </source>
</evidence>
<dbReference type="VEuPathDB" id="ToxoDB:NCLIV_014850"/>